<reference evidence="7 8" key="1">
    <citation type="submission" date="2018-08" db="EMBL/GenBank/DDBJ databases">
        <title>Pallidiluteibacterium maritimus gen. nov., sp. nov., isolated from coastal sediment.</title>
        <authorList>
            <person name="Zhou L.Y."/>
        </authorList>
    </citation>
    <scope>NUCLEOTIDE SEQUENCE [LARGE SCALE GENOMIC DNA]</scope>
    <source>
        <strain evidence="7 8">XSD2</strain>
    </source>
</reference>
<comment type="subcellular location">
    <subcellularLocation>
        <location evidence="1">Membrane</location>
        <topology evidence="1">Multi-pass membrane protein</topology>
    </subcellularLocation>
</comment>
<keyword evidence="5 6" id="KW-0472">Membrane</keyword>
<feature type="transmembrane region" description="Helical" evidence="6">
    <location>
        <begin position="63"/>
        <end position="82"/>
    </location>
</feature>
<comment type="caution">
    <text evidence="7">The sequence shown here is derived from an EMBL/GenBank/DDBJ whole genome shotgun (WGS) entry which is preliminary data.</text>
</comment>
<proteinExistence type="predicted"/>
<keyword evidence="8" id="KW-1185">Reference proteome</keyword>
<sequence>GPPSAPSTPAAVISMAVLRLFRNATIYENNIVQTVASAAGTLSSVIFVLPGLVMIGWWTGFPFWLTAGICAIGGVLGVMYTIPLRRALVTNSDLPYPEGVAAAEVLKVGAGSRADAAEAAADGKAGLAAIVMGSLASAGVALLTAFKAFAGEVTAFFRIGGAATGIGGSVSM</sequence>
<keyword evidence="4 6" id="KW-1133">Transmembrane helix</keyword>
<dbReference type="RefSeq" id="WP_119440550.1">
    <property type="nucleotide sequence ID" value="NZ_QWGR01000291.1"/>
</dbReference>
<feature type="transmembrane region" description="Helical" evidence="6">
    <location>
        <begin position="34"/>
        <end position="57"/>
    </location>
</feature>
<protein>
    <submittedName>
        <fullName evidence="7">Oligopeptide transporter, OPT family</fullName>
    </submittedName>
</protein>
<evidence type="ECO:0000256" key="4">
    <source>
        <dbReference type="ARBA" id="ARBA00022989"/>
    </source>
</evidence>
<keyword evidence="2" id="KW-0813">Transport</keyword>
<dbReference type="GO" id="GO:0035673">
    <property type="term" value="F:oligopeptide transmembrane transporter activity"/>
    <property type="evidence" value="ECO:0007669"/>
    <property type="project" value="InterPro"/>
</dbReference>
<evidence type="ECO:0000313" key="8">
    <source>
        <dbReference type="Proteomes" id="UP000265926"/>
    </source>
</evidence>
<dbReference type="Pfam" id="PF03169">
    <property type="entry name" value="OPT"/>
    <property type="match status" value="1"/>
</dbReference>
<evidence type="ECO:0000256" key="5">
    <source>
        <dbReference type="ARBA" id="ARBA00023136"/>
    </source>
</evidence>
<dbReference type="InterPro" id="IPR004814">
    <property type="entry name" value="Oligopep_transpt"/>
</dbReference>
<dbReference type="AlphaFoldDB" id="A0A399SJM3"/>
<dbReference type="Proteomes" id="UP000265926">
    <property type="component" value="Unassembled WGS sequence"/>
</dbReference>
<keyword evidence="3 6" id="KW-0812">Transmembrane</keyword>
<dbReference type="InterPro" id="IPR004813">
    <property type="entry name" value="OPT"/>
</dbReference>
<dbReference type="OrthoDB" id="9809340at2"/>
<dbReference type="NCBIfam" id="TIGR00733">
    <property type="entry name" value="OPT family oligopeptide transporter"/>
    <property type="match status" value="1"/>
</dbReference>
<dbReference type="GO" id="GO:0016020">
    <property type="term" value="C:membrane"/>
    <property type="evidence" value="ECO:0007669"/>
    <property type="project" value="UniProtKB-SubCell"/>
</dbReference>
<evidence type="ECO:0000256" key="1">
    <source>
        <dbReference type="ARBA" id="ARBA00004141"/>
    </source>
</evidence>
<dbReference type="EMBL" id="QWGR01000291">
    <property type="protein sequence ID" value="RIJ43428.1"/>
    <property type="molecule type" value="Genomic_DNA"/>
</dbReference>
<gene>
    <name evidence="7" type="ORF">D1614_25140</name>
</gene>
<feature type="non-terminal residue" evidence="7">
    <location>
        <position position="172"/>
    </location>
</feature>
<evidence type="ECO:0000313" key="7">
    <source>
        <dbReference type="EMBL" id="RIJ43428.1"/>
    </source>
</evidence>
<name>A0A399SJM3_9BACT</name>
<organism evidence="7 8">
    <name type="scientific">Maribellus luteus</name>
    <dbReference type="NCBI Taxonomy" id="2305463"/>
    <lineage>
        <taxon>Bacteria</taxon>
        <taxon>Pseudomonadati</taxon>
        <taxon>Bacteroidota</taxon>
        <taxon>Bacteroidia</taxon>
        <taxon>Marinilabiliales</taxon>
        <taxon>Prolixibacteraceae</taxon>
        <taxon>Maribellus</taxon>
    </lineage>
</organism>
<evidence type="ECO:0000256" key="2">
    <source>
        <dbReference type="ARBA" id="ARBA00022448"/>
    </source>
</evidence>
<accession>A0A399SJM3</accession>
<evidence type="ECO:0000256" key="6">
    <source>
        <dbReference type="SAM" id="Phobius"/>
    </source>
</evidence>
<evidence type="ECO:0000256" key="3">
    <source>
        <dbReference type="ARBA" id="ARBA00022692"/>
    </source>
</evidence>
<feature type="non-terminal residue" evidence="7">
    <location>
        <position position="1"/>
    </location>
</feature>